<proteinExistence type="predicted"/>
<evidence type="ECO:0000259" key="3">
    <source>
        <dbReference type="PROSITE" id="PS50887"/>
    </source>
</evidence>
<reference evidence="4 5" key="1">
    <citation type="journal article" date="2011" name="Int. J. Syst. Evol. Microbiol.">
        <title>Zhongshania antarctica gen. nov., sp. nov. and Zhongshania guokunii sp. nov., gammaproteobacteria respectively isolated from coastal attached (fast) ice and surface seawater of the Antarctic.</title>
        <authorList>
            <person name="Li H.J."/>
            <person name="Zhang X.Y."/>
            <person name="Chen C.X."/>
            <person name="Zhang Y.J."/>
            <person name="Gao Z.M."/>
            <person name="Yu Y."/>
            <person name="Chen X.L."/>
            <person name="Chen B."/>
            <person name="Zhang Y.Z."/>
        </authorList>
    </citation>
    <scope>NUCLEOTIDE SEQUENCE [LARGE SCALE GENOMIC DNA]</scope>
    <source>
        <strain evidence="4 5">R06B22</strain>
    </source>
</reference>
<dbReference type="SMART" id="SM00052">
    <property type="entry name" value="EAL"/>
    <property type="match status" value="1"/>
</dbReference>
<dbReference type="PROSITE" id="PS50883">
    <property type="entry name" value="EAL"/>
    <property type="match status" value="1"/>
</dbReference>
<dbReference type="SUPFAM" id="SSF55785">
    <property type="entry name" value="PYP-like sensor domain (PAS domain)"/>
    <property type="match status" value="1"/>
</dbReference>
<dbReference type="Pfam" id="PF00563">
    <property type="entry name" value="EAL"/>
    <property type="match status" value="1"/>
</dbReference>
<accession>A0ABV3TXB4</accession>
<dbReference type="Pfam" id="PF00990">
    <property type="entry name" value="GGDEF"/>
    <property type="match status" value="1"/>
</dbReference>
<gene>
    <name evidence="4" type="ORF">AB4875_12165</name>
</gene>
<feature type="transmembrane region" description="Helical" evidence="1">
    <location>
        <begin position="271"/>
        <end position="290"/>
    </location>
</feature>
<dbReference type="SUPFAM" id="SSF141868">
    <property type="entry name" value="EAL domain-like"/>
    <property type="match status" value="1"/>
</dbReference>
<dbReference type="CDD" id="cd01948">
    <property type="entry name" value="EAL"/>
    <property type="match status" value="1"/>
</dbReference>
<evidence type="ECO:0000259" key="2">
    <source>
        <dbReference type="PROSITE" id="PS50883"/>
    </source>
</evidence>
<dbReference type="PANTHER" id="PTHR33121:SF79">
    <property type="entry name" value="CYCLIC DI-GMP PHOSPHODIESTERASE PDED-RELATED"/>
    <property type="match status" value="1"/>
</dbReference>
<protein>
    <submittedName>
        <fullName evidence="4">EAL domain-containing protein</fullName>
    </submittedName>
</protein>
<dbReference type="RefSeq" id="WP_368376326.1">
    <property type="nucleotide sequence ID" value="NZ_JBFRYB010000001.1"/>
</dbReference>
<dbReference type="Proteomes" id="UP001557484">
    <property type="component" value="Unassembled WGS sequence"/>
</dbReference>
<feature type="domain" description="GGDEF" evidence="3">
    <location>
        <begin position="526"/>
        <end position="659"/>
    </location>
</feature>
<dbReference type="InterPro" id="IPR029787">
    <property type="entry name" value="Nucleotide_cyclase"/>
</dbReference>
<organism evidence="4 5">
    <name type="scientific">Zhongshania arctica</name>
    <dbReference type="NCBI Taxonomy" id="3238302"/>
    <lineage>
        <taxon>Bacteria</taxon>
        <taxon>Pseudomonadati</taxon>
        <taxon>Pseudomonadota</taxon>
        <taxon>Gammaproteobacteria</taxon>
        <taxon>Cellvibrionales</taxon>
        <taxon>Spongiibacteraceae</taxon>
        <taxon>Zhongshania</taxon>
    </lineage>
</organism>
<dbReference type="CDD" id="cd01949">
    <property type="entry name" value="GGDEF"/>
    <property type="match status" value="1"/>
</dbReference>
<dbReference type="InterPro" id="IPR000160">
    <property type="entry name" value="GGDEF_dom"/>
</dbReference>
<dbReference type="InterPro" id="IPR000014">
    <property type="entry name" value="PAS"/>
</dbReference>
<dbReference type="InterPro" id="IPR050706">
    <property type="entry name" value="Cyclic-di-GMP_PDE-like"/>
</dbReference>
<dbReference type="PROSITE" id="PS50887">
    <property type="entry name" value="GGDEF"/>
    <property type="match status" value="1"/>
</dbReference>
<dbReference type="InterPro" id="IPR035919">
    <property type="entry name" value="EAL_sf"/>
</dbReference>
<dbReference type="NCBIfam" id="TIGR00254">
    <property type="entry name" value="GGDEF"/>
    <property type="match status" value="1"/>
</dbReference>
<dbReference type="Gene3D" id="3.20.20.450">
    <property type="entry name" value="EAL domain"/>
    <property type="match status" value="1"/>
</dbReference>
<evidence type="ECO:0000313" key="5">
    <source>
        <dbReference type="Proteomes" id="UP001557484"/>
    </source>
</evidence>
<keyword evidence="5" id="KW-1185">Reference proteome</keyword>
<dbReference type="Gene3D" id="3.30.70.270">
    <property type="match status" value="1"/>
</dbReference>
<dbReference type="SMART" id="SM00267">
    <property type="entry name" value="GGDEF"/>
    <property type="match status" value="1"/>
</dbReference>
<keyword evidence="1" id="KW-0812">Transmembrane</keyword>
<dbReference type="Gene3D" id="3.30.450.20">
    <property type="entry name" value="PAS domain"/>
    <property type="match status" value="1"/>
</dbReference>
<keyword evidence="1" id="KW-1133">Transmembrane helix</keyword>
<dbReference type="InterPro" id="IPR043128">
    <property type="entry name" value="Rev_trsase/Diguanyl_cyclase"/>
</dbReference>
<dbReference type="InterPro" id="IPR035965">
    <property type="entry name" value="PAS-like_dom_sf"/>
</dbReference>
<evidence type="ECO:0000313" key="4">
    <source>
        <dbReference type="EMBL" id="MEX1666243.1"/>
    </source>
</evidence>
<name>A0ABV3TXB4_9GAMM</name>
<dbReference type="EMBL" id="JBFRYB010000001">
    <property type="protein sequence ID" value="MEX1666243.1"/>
    <property type="molecule type" value="Genomic_DNA"/>
</dbReference>
<dbReference type="PANTHER" id="PTHR33121">
    <property type="entry name" value="CYCLIC DI-GMP PHOSPHODIESTERASE PDEF"/>
    <property type="match status" value="1"/>
</dbReference>
<dbReference type="SUPFAM" id="SSF55073">
    <property type="entry name" value="Nucleotide cyclase"/>
    <property type="match status" value="1"/>
</dbReference>
<dbReference type="InterPro" id="IPR001633">
    <property type="entry name" value="EAL_dom"/>
</dbReference>
<evidence type="ECO:0000256" key="1">
    <source>
        <dbReference type="SAM" id="Phobius"/>
    </source>
</evidence>
<dbReference type="NCBIfam" id="TIGR00229">
    <property type="entry name" value="sensory_box"/>
    <property type="match status" value="1"/>
</dbReference>
<feature type="domain" description="EAL" evidence="2">
    <location>
        <begin position="670"/>
        <end position="923"/>
    </location>
</feature>
<keyword evidence="1" id="KW-0472">Membrane</keyword>
<comment type="caution">
    <text evidence="4">The sequence shown here is derived from an EMBL/GenBank/DDBJ whole genome shotgun (WGS) entry which is preliminary data.</text>
</comment>
<sequence>MAIALVMGGRAYYAYVQTNSHHREAVRSDLLQLEATFESLNQRSNMELFRLANSQAIPNISDLEKALSDDIVNSQNLSLLLPGQLSGIDSVYYLAYDGRVLFSSRQPTSVFRLNPEHIQRALSAIDNKTQPVVTIECDTQCYQHAFIPVHDRNNQAFIININRSAKFLIDDFSDVSGADIALVSLAKDLEINAAPQIILASSTDKTQKILNALGSKFDFTKHINNSYLDSSNFYSARISPLNSSADTPHYVAIIKDHSRVYQQVFQTIKEIFISSLLMLAIILILIAVILKPSLNRLLELAKILPLLPLGKFKDAKQSLKKVDSNSRWSDEIDILAAAVDKVIDSLDSMDKIVNDHRKELAEKIDALTEAKVFNETLLDRSPLAILIHDLDGKIRNINKLGRQLSGVTEQLPVDANINSWVKNEHQSTSLSAQLRSSLNREGKKTQNETSFFTADGRKLDFLWTHSSLHIDGELKILSLGIDITERREANESLHWLGQHDRVTGLLNRSSFSEAANNYIRKYKRTMAIELLMLDIDDFAMFNDRHGFNAGDKLLNDIAAHLHESLPPDTLISRTGSGEFCALIHHPMKSQSRAKDLALEHLTRFTFIHGDNKEAICLSGAVDSFNNNLSGIDELILNITSTMVRVKNKLRGHLYYASDEDDSSRSSRHQKQQMKEQLLSALNENRLVLFYQPILNLNTNSISHCECLVRLLDDEGQFIAPANFIGIASEAGLMPKLDYCVIEKAMRQQCLWEDSGIATGLSINVTAPTLEQADFKQRIEDLIQLTGANPHRLIFEIVETDAISNLSVTRDLLNHFKTIGAKIAFDDFGVGFTSFEYVRDLPVDYIKIDQSFVRFIHEREQDRVLVKSMVEMSHSLGKSVIVEGVESRAALDIVKEMGVEYVQGYHVCRPMPISALDLSLHLRH</sequence>